<feature type="region of interest" description="Disordered" evidence="1">
    <location>
        <begin position="1"/>
        <end position="36"/>
    </location>
</feature>
<dbReference type="InterPro" id="IPR011990">
    <property type="entry name" value="TPR-like_helical_dom_sf"/>
</dbReference>
<dbReference type="AlphaFoldDB" id="A0A9P7B530"/>
<evidence type="ECO:0000313" key="3">
    <source>
        <dbReference type="Proteomes" id="UP000777482"/>
    </source>
</evidence>
<evidence type="ECO:0008006" key="4">
    <source>
        <dbReference type="Google" id="ProtNLM"/>
    </source>
</evidence>
<feature type="region of interest" description="Disordered" evidence="1">
    <location>
        <begin position="702"/>
        <end position="774"/>
    </location>
</feature>
<dbReference type="EMBL" id="PUHQ01000065">
    <property type="protein sequence ID" value="KAG0658511.1"/>
    <property type="molecule type" value="Genomic_DNA"/>
</dbReference>
<dbReference type="PANTHER" id="PTHR44200">
    <property type="entry name" value="DNAJ HOMOLOG SUBFAMILY C MEMBER 7"/>
    <property type="match status" value="1"/>
</dbReference>
<feature type="compositionally biased region" description="Polar residues" evidence="1">
    <location>
        <begin position="621"/>
        <end position="637"/>
    </location>
</feature>
<feature type="compositionally biased region" description="Low complexity" evidence="1">
    <location>
        <begin position="565"/>
        <end position="592"/>
    </location>
</feature>
<dbReference type="PANTHER" id="PTHR44200:SF1">
    <property type="entry name" value="DNAJ HOMOLOG SUBFAMILY C MEMBER 7"/>
    <property type="match status" value="1"/>
</dbReference>
<feature type="compositionally biased region" description="Basic and acidic residues" evidence="1">
    <location>
        <begin position="504"/>
        <end position="516"/>
    </location>
</feature>
<dbReference type="SUPFAM" id="SSF48452">
    <property type="entry name" value="TPR-like"/>
    <property type="match status" value="1"/>
</dbReference>
<keyword evidence="3" id="KW-1185">Reference proteome</keyword>
<dbReference type="Proteomes" id="UP000777482">
    <property type="component" value="Unassembled WGS sequence"/>
</dbReference>
<organism evidence="2 3">
    <name type="scientific">Rhodotorula mucilaginosa</name>
    <name type="common">Yeast</name>
    <name type="synonym">Rhodotorula rubra</name>
    <dbReference type="NCBI Taxonomy" id="5537"/>
    <lineage>
        <taxon>Eukaryota</taxon>
        <taxon>Fungi</taxon>
        <taxon>Dikarya</taxon>
        <taxon>Basidiomycota</taxon>
        <taxon>Pucciniomycotina</taxon>
        <taxon>Microbotryomycetes</taxon>
        <taxon>Sporidiobolales</taxon>
        <taxon>Sporidiobolaceae</taxon>
        <taxon>Rhodotorula</taxon>
    </lineage>
</organism>
<dbReference type="Gene3D" id="1.25.40.10">
    <property type="entry name" value="Tetratricopeptide repeat domain"/>
    <property type="match status" value="1"/>
</dbReference>
<comment type="caution">
    <text evidence="2">The sequence shown here is derived from an EMBL/GenBank/DDBJ whole genome shotgun (WGS) entry which is preliminary data.</text>
</comment>
<sequence length="1244" mass="133932">MAAAATTTAPASSAASAPAAAPAPSSASSRPPLPFGLGRDPVCPKHRCLSPDQPLPKPGSPLHDQVAAALAHLFQSFFNTSLRYLGCAEILDWLDSSGTVDAWILSGLEQGRRPDEIADEKNLDFGKEAFRQVVQNALEAEDEAWATSLRETAFSSSVSMVPAAQVTSNKNGPVPCLHTLLTPTGLNLLKSAPLMSAFPVTPPRAPPSPAPLLASIRSLIQSGSLSGPAWKSTATWRAQIRKAFAAYHALLKDVAEELVTARSFADEFHLFLDQIAQPIQLLQLIADDFESEFGPGATRGLLGVGEAGGDNLISVMDFCAARKPSELIARVKQRVAEKQERERRTKLLDKLKVELKELDVRIRGLLLEYRSASGTGSAAGDKSKVVDSSAAETTTMATAEAGADFTVEISSSDPTQDAASLSKQTDLGGAVDEKAERSSHSIRLQQELEAALDERDRVKAELEDLRATEEADEVARKKRAVAEKKGLMMVPPPPLRSGGGDEPEPGRESGEGAPRGEEEEVGFKLGSSRDLLAVPGQPSASRDEEGQTHGDAPLVDPFSTSAPRAVSPAAGSAKGKAKAVTQAGKPRTAARFAPPPPQHCYNRPQPPTLNDVLRSGGPRATANNRSSSLANRPTTTMSSASPSQKRPSSPPASAGSPRSPTRSRKAAASTNKSARSTKLAKKRAQANDEHCEICCPACRAAQQQNLATEDRQSPATVAERPSQASRDEADRMETSEVDSSSAPLRDKTNLATGPSTCADPVAGTKALSAKKKRKKKRVAASQALDAAASGPADAGVETESLVAPSAAANLPTPLKQRFGPLSRIPPPKLCPPHICTGIAPRYDQWEELDALLYETLLAGFKYELVGALPSPLFLFRDKCAKSYLLGGGRMTTDDGQPKEMDSFLALAEERGLWHPVNHPEIQAWSQRVLALSMQKLVDVLRATLGDICLCKMSNHLDILRDARQRLSQCEEIDRAIPIDLPEMDLSNFMRFCHVQLRAKRLSGSEWEGVNRQYTVQDYLLAFSDAFDAAMDRLMLANPYILAEDMCTLLEWQGGIRAFETALRFGKDCSVFDFGTGVELLEGKEEGAVERRPLQAWGRLLELSSEARAAGTPFNRDLADREKQRGNDYFANGEFDKSILCFTTAAIICPTEPTYMSNSAAARMKVGTIAQYAEAVSDCTLALAYDPLHHKSLYRRGVSLAMLGRWQAAFDDLKLLNKVATDPQPAREALAWAQERHAAITKATL</sequence>
<evidence type="ECO:0000313" key="2">
    <source>
        <dbReference type="EMBL" id="KAG0658511.1"/>
    </source>
</evidence>
<proteinExistence type="predicted"/>
<feature type="compositionally biased region" description="Polar residues" evidence="1">
    <location>
        <begin position="410"/>
        <end position="425"/>
    </location>
</feature>
<dbReference type="InterPro" id="IPR052758">
    <property type="entry name" value="SRC_co-chaperone"/>
</dbReference>
<accession>A0A9P7B530</accession>
<reference evidence="2 3" key="1">
    <citation type="submission" date="2020-11" db="EMBL/GenBank/DDBJ databases">
        <title>Kefir isolates.</title>
        <authorList>
            <person name="Marcisauskas S."/>
            <person name="Kim Y."/>
            <person name="Blasche S."/>
        </authorList>
    </citation>
    <scope>NUCLEOTIDE SEQUENCE [LARGE SCALE GENOMIC DNA]</scope>
    <source>
        <strain evidence="2 3">KR</strain>
    </source>
</reference>
<protein>
    <recommendedName>
        <fullName evidence="4">Proteophosphoglycan ppg4</fullName>
    </recommendedName>
</protein>
<feature type="compositionally biased region" description="Low complexity" evidence="1">
    <location>
        <begin position="638"/>
        <end position="660"/>
    </location>
</feature>
<evidence type="ECO:0000256" key="1">
    <source>
        <dbReference type="SAM" id="MobiDB-lite"/>
    </source>
</evidence>
<feature type="compositionally biased region" description="Basic and acidic residues" evidence="1">
    <location>
        <begin position="725"/>
        <end position="734"/>
    </location>
</feature>
<feature type="compositionally biased region" description="Low complexity" evidence="1">
    <location>
        <begin position="1"/>
        <end position="29"/>
    </location>
</feature>
<dbReference type="OrthoDB" id="629492at2759"/>
<feature type="region of interest" description="Disordered" evidence="1">
    <location>
        <begin position="482"/>
        <end position="686"/>
    </location>
</feature>
<name>A0A9P7B530_RHOMI</name>
<gene>
    <name evidence="2" type="ORF">C6P46_005754</name>
</gene>
<feature type="region of interest" description="Disordered" evidence="1">
    <location>
        <begin position="410"/>
        <end position="443"/>
    </location>
</feature>